<gene>
    <name evidence="2" type="ORF">GCM10009745_16360</name>
</gene>
<reference evidence="2 3" key="1">
    <citation type="journal article" date="2019" name="Int. J. Syst. Evol. Microbiol.">
        <title>The Global Catalogue of Microorganisms (GCM) 10K type strain sequencing project: providing services to taxonomists for standard genome sequencing and annotation.</title>
        <authorList>
            <consortium name="The Broad Institute Genomics Platform"/>
            <consortium name="The Broad Institute Genome Sequencing Center for Infectious Disease"/>
            <person name="Wu L."/>
            <person name="Ma J."/>
        </authorList>
    </citation>
    <scope>NUCLEOTIDE SEQUENCE [LARGE SCALE GENOMIC DNA]</scope>
    <source>
        <strain evidence="2 3">JCM 14307</strain>
    </source>
</reference>
<evidence type="ECO:0000313" key="3">
    <source>
        <dbReference type="Proteomes" id="UP001500280"/>
    </source>
</evidence>
<proteinExistence type="predicted"/>
<evidence type="ECO:0000256" key="1">
    <source>
        <dbReference type="SAM" id="MobiDB-lite"/>
    </source>
</evidence>
<dbReference type="Proteomes" id="UP001500280">
    <property type="component" value="Unassembled WGS sequence"/>
</dbReference>
<protein>
    <submittedName>
        <fullName evidence="2">Uncharacterized protein</fullName>
    </submittedName>
</protein>
<keyword evidence="3" id="KW-1185">Reference proteome</keyword>
<organism evidence="2 3">
    <name type="scientific">Kribbella yunnanensis</name>
    <dbReference type="NCBI Taxonomy" id="190194"/>
    <lineage>
        <taxon>Bacteria</taxon>
        <taxon>Bacillati</taxon>
        <taxon>Actinomycetota</taxon>
        <taxon>Actinomycetes</taxon>
        <taxon>Propionibacteriales</taxon>
        <taxon>Kribbellaceae</taxon>
        <taxon>Kribbella</taxon>
    </lineage>
</organism>
<evidence type="ECO:0000313" key="2">
    <source>
        <dbReference type="EMBL" id="GAA1674033.1"/>
    </source>
</evidence>
<comment type="caution">
    <text evidence="2">The sequence shown here is derived from an EMBL/GenBank/DDBJ whole genome shotgun (WGS) entry which is preliminary data.</text>
</comment>
<name>A0ABN2GNE2_9ACTN</name>
<feature type="region of interest" description="Disordered" evidence="1">
    <location>
        <begin position="1"/>
        <end position="33"/>
    </location>
</feature>
<dbReference type="EMBL" id="BAAANF010000004">
    <property type="protein sequence ID" value="GAA1674033.1"/>
    <property type="molecule type" value="Genomic_DNA"/>
</dbReference>
<sequence length="50" mass="5291">MENGTEVTLDRPLPALADHTGAKSHPAGLVTRPADPDRLIRRALNCGNAT</sequence>
<accession>A0ABN2GNE2</accession>
<dbReference type="RefSeq" id="WP_344147474.1">
    <property type="nucleotide sequence ID" value="NZ_BAAANF010000004.1"/>
</dbReference>